<feature type="transmembrane region" description="Helical" evidence="1">
    <location>
        <begin position="49"/>
        <end position="70"/>
    </location>
</feature>
<dbReference type="PANTHER" id="PTHR31061">
    <property type="entry name" value="LD22376P"/>
    <property type="match status" value="1"/>
</dbReference>
<reference evidence="3 4" key="1">
    <citation type="submission" date="2019-01" db="EMBL/GenBank/DDBJ databases">
        <authorList>
            <person name="Chen W.-M."/>
        </authorList>
    </citation>
    <scope>NUCLEOTIDE SEQUENCE [LARGE SCALE GENOMIC DNA]</scope>
    <source>
        <strain evidence="3 4">YBJ-36</strain>
    </source>
</reference>
<feature type="transmembrane region" description="Helical" evidence="1">
    <location>
        <begin position="12"/>
        <end position="29"/>
    </location>
</feature>
<comment type="caution">
    <text evidence="3">The sequence shown here is derived from an EMBL/GenBank/DDBJ whole genome shotgun (WGS) entry which is preliminary data.</text>
</comment>
<organism evidence="3 4">
    <name type="scientific">Mucilaginibacter limnophilus</name>
    <dbReference type="NCBI Taxonomy" id="1932778"/>
    <lineage>
        <taxon>Bacteria</taxon>
        <taxon>Pseudomonadati</taxon>
        <taxon>Bacteroidota</taxon>
        <taxon>Sphingobacteriia</taxon>
        <taxon>Sphingobacteriales</taxon>
        <taxon>Sphingobacteriaceae</taxon>
        <taxon>Mucilaginibacter</taxon>
    </lineage>
</organism>
<feature type="transmembrane region" description="Helical" evidence="1">
    <location>
        <begin position="151"/>
        <end position="167"/>
    </location>
</feature>
<keyword evidence="1" id="KW-1133">Transmembrane helix</keyword>
<dbReference type="PANTHER" id="PTHR31061:SF24">
    <property type="entry name" value="LD22376P"/>
    <property type="match status" value="1"/>
</dbReference>
<feature type="transmembrane region" description="Helical" evidence="1">
    <location>
        <begin position="91"/>
        <end position="108"/>
    </location>
</feature>
<keyword evidence="1" id="KW-0812">Transmembrane</keyword>
<dbReference type="InterPro" id="IPR012429">
    <property type="entry name" value="HGSNAT_cat"/>
</dbReference>
<feature type="transmembrane region" description="Helical" evidence="1">
    <location>
        <begin position="208"/>
        <end position="226"/>
    </location>
</feature>
<gene>
    <name evidence="3" type="ORF">EOD41_03710</name>
</gene>
<keyword evidence="1" id="KW-0472">Membrane</keyword>
<feature type="transmembrane region" description="Helical" evidence="1">
    <location>
        <begin position="347"/>
        <end position="371"/>
    </location>
</feature>
<feature type="transmembrane region" description="Helical" evidence="1">
    <location>
        <begin position="238"/>
        <end position="259"/>
    </location>
</feature>
<dbReference type="RefSeq" id="WP_127703415.1">
    <property type="nucleotide sequence ID" value="NZ_SACK01000001.1"/>
</dbReference>
<dbReference type="Pfam" id="PF07786">
    <property type="entry name" value="HGSNAT_cat"/>
    <property type="match status" value="1"/>
</dbReference>
<proteinExistence type="predicted"/>
<dbReference type="OrthoDB" id="9788724at2"/>
<dbReference type="EMBL" id="SACK01000001">
    <property type="protein sequence ID" value="RVU03050.1"/>
    <property type="molecule type" value="Genomic_DNA"/>
</dbReference>
<sequence length="380" mass="42984">MQQPLAQTKERFLSLDVFRGITICLMIIVNTPGSGADAYWPLQHAAWHGFTPTDLVFPSFLFAVGNAMSFTMKKYYSMPGKEVLLRVFKRTALIFLIGFLLYWFPFYNVDETGNYTFADVGHTRVMGVLQRIALCYCFASLMIYYLKTRTVVIISALLLGGYWYILLKYGSADDPLSMTGNAGLFLDRFLLGEAHLYMGEGIPFDPEGLLSTIPAIVNVIIGYYAGTFIQSKGKSNATVFRLLLTGGIMVILASGWNILLPFNKKLWTSSFALLTCGLDLLVIGMLIYIVEIKKLSRWTSFFTVFGKNPLLIYIFSELLVIILYRIPVAPRSDVYDWLNKRYYQPVAPGPLGSLLFAISAMLLCWCVAWYLNKRNIFIKI</sequence>
<evidence type="ECO:0000256" key="1">
    <source>
        <dbReference type="SAM" id="Phobius"/>
    </source>
</evidence>
<evidence type="ECO:0000313" key="4">
    <source>
        <dbReference type="Proteomes" id="UP000282759"/>
    </source>
</evidence>
<evidence type="ECO:0000313" key="3">
    <source>
        <dbReference type="EMBL" id="RVU03050.1"/>
    </source>
</evidence>
<protein>
    <submittedName>
        <fullName evidence="3">DUF1624 domain-containing protein</fullName>
    </submittedName>
</protein>
<dbReference type="AlphaFoldDB" id="A0A437MZE1"/>
<dbReference type="Proteomes" id="UP000282759">
    <property type="component" value="Unassembled WGS sequence"/>
</dbReference>
<feature type="transmembrane region" description="Helical" evidence="1">
    <location>
        <begin position="128"/>
        <end position="146"/>
    </location>
</feature>
<feature type="transmembrane region" description="Helical" evidence="1">
    <location>
        <begin position="271"/>
        <end position="290"/>
    </location>
</feature>
<feature type="transmembrane region" description="Helical" evidence="1">
    <location>
        <begin position="310"/>
        <end position="327"/>
    </location>
</feature>
<feature type="domain" description="Heparan-alpha-glucosaminide N-acetyltransferase catalytic" evidence="2">
    <location>
        <begin position="11"/>
        <end position="166"/>
    </location>
</feature>
<name>A0A437MZE1_9SPHI</name>
<evidence type="ECO:0000259" key="2">
    <source>
        <dbReference type="Pfam" id="PF07786"/>
    </source>
</evidence>
<keyword evidence="4" id="KW-1185">Reference proteome</keyword>
<accession>A0A437MZE1</accession>